<dbReference type="GO" id="GO:0000398">
    <property type="term" value="P:mRNA splicing, via spliceosome"/>
    <property type="evidence" value="ECO:0007669"/>
    <property type="project" value="UniProtKB-UniRule"/>
</dbReference>
<keyword evidence="8" id="KW-0472">Membrane</keyword>
<evidence type="ECO:0000256" key="4">
    <source>
        <dbReference type="ARBA" id="ARBA00023187"/>
    </source>
</evidence>
<feature type="transmembrane region" description="Helical" evidence="8">
    <location>
        <begin position="75"/>
        <end position="95"/>
    </location>
</feature>
<evidence type="ECO:0000259" key="9">
    <source>
        <dbReference type="SMART" id="SM00651"/>
    </source>
</evidence>
<comment type="similarity">
    <text evidence="7">Belongs to the snRNP Sm proteins family.</text>
</comment>
<dbReference type="GO" id="GO:0005688">
    <property type="term" value="C:U6 snRNP"/>
    <property type="evidence" value="ECO:0007669"/>
    <property type="project" value="UniProtKB-UniRule"/>
</dbReference>
<dbReference type="KEGG" id="tan:TA04440"/>
<keyword evidence="5 7" id="KW-0539">Nucleus</keyword>
<keyword evidence="8" id="KW-0812">Transmembrane</keyword>
<sequence length="113" mass="13204">MYLHITILHIFYSIPNICSVFVISVDGRVFVGVLKGFDQLTNLVLYNCLERVYHPDAPVEELELGIYLLRGDNMYRIYITLFIQIINFLNLVYWLEKSMLTLIEACLALKRCP</sequence>
<keyword evidence="8" id="KW-1133">Transmembrane helix</keyword>
<dbReference type="SMART" id="SM00651">
    <property type="entry name" value="Sm"/>
    <property type="match status" value="1"/>
</dbReference>
<evidence type="ECO:0000313" key="11">
    <source>
        <dbReference type="Proteomes" id="UP000001950"/>
    </source>
</evidence>
<dbReference type="VEuPathDB" id="PiroplasmaDB:TA04440"/>
<keyword evidence="2 7" id="KW-0747">Spliceosome</keyword>
<reference evidence="10 11" key="1">
    <citation type="journal article" date="2005" name="Science">
        <title>Genome of the host-cell transforming parasite Theileria annulata compared with T. parva.</title>
        <authorList>
            <person name="Pain A."/>
            <person name="Renauld H."/>
            <person name="Berriman M."/>
            <person name="Murphy L."/>
            <person name="Yeats C.A."/>
            <person name="Weir W."/>
            <person name="Kerhornou A."/>
            <person name="Aslett M."/>
            <person name="Bishop R."/>
            <person name="Bouchier C."/>
            <person name="Cochet M."/>
            <person name="Coulson R.M.R."/>
            <person name="Cronin A."/>
            <person name="de Villiers E.P."/>
            <person name="Fraser A."/>
            <person name="Fosker N."/>
            <person name="Gardner M."/>
            <person name="Goble A."/>
            <person name="Griffiths-Jones S."/>
            <person name="Harris D.E."/>
            <person name="Katzer F."/>
            <person name="Larke N."/>
            <person name="Lord A."/>
            <person name="Maser P."/>
            <person name="McKellar S."/>
            <person name="Mooney P."/>
            <person name="Morton F."/>
            <person name="Nene V."/>
            <person name="O'Neil S."/>
            <person name="Price C."/>
            <person name="Quail M.A."/>
            <person name="Rabbinowitsch E."/>
            <person name="Rawlings N.D."/>
            <person name="Rutter S."/>
            <person name="Saunders D."/>
            <person name="Seeger K."/>
            <person name="Shah T."/>
            <person name="Squares R."/>
            <person name="Squares S."/>
            <person name="Tivey A."/>
            <person name="Walker A.R."/>
            <person name="Woodward J."/>
            <person name="Dobbelaere D.A.E."/>
            <person name="Langsley G."/>
            <person name="Rajandream M.A."/>
            <person name="McKeever D."/>
            <person name="Shiels B."/>
            <person name="Tait A."/>
            <person name="Barrell B.G."/>
            <person name="Hall N."/>
        </authorList>
    </citation>
    <scope>NUCLEOTIDE SEQUENCE [LARGE SCALE GENOMIC DNA]</scope>
    <source>
        <strain evidence="11">Ankara</strain>
    </source>
</reference>
<dbReference type="Pfam" id="PF01423">
    <property type="entry name" value="LSM"/>
    <property type="match status" value="1"/>
</dbReference>
<evidence type="ECO:0000256" key="8">
    <source>
        <dbReference type="SAM" id="Phobius"/>
    </source>
</evidence>
<protein>
    <recommendedName>
        <fullName evidence="7">U6 snRNA-associated Sm-like protein LSm8</fullName>
    </recommendedName>
</protein>
<dbReference type="STRING" id="5874.Q4UC24"/>
<dbReference type="SUPFAM" id="SSF50182">
    <property type="entry name" value="Sm-like ribonucleoproteins"/>
    <property type="match status" value="1"/>
</dbReference>
<dbReference type="EMBL" id="CR940352">
    <property type="protein sequence ID" value="CAI75627.1"/>
    <property type="molecule type" value="Genomic_DNA"/>
</dbReference>
<dbReference type="Gene3D" id="2.30.30.100">
    <property type="match status" value="1"/>
</dbReference>
<dbReference type="InterPro" id="IPR034103">
    <property type="entry name" value="Lsm8"/>
</dbReference>
<dbReference type="InterPro" id="IPR010920">
    <property type="entry name" value="LSM_dom_sf"/>
</dbReference>
<dbReference type="eggNOG" id="KOG1784">
    <property type="taxonomic scope" value="Eukaryota"/>
</dbReference>
<dbReference type="InParanoid" id="Q4UC24"/>
<evidence type="ECO:0000256" key="5">
    <source>
        <dbReference type="ARBA" id="ARBA00023242"/>
    </source>
</evidence>
<proteinExistence type="inferred from homology"/>
<evidence type="ECO:0000256" key="7">
    <source>
        <dbReference type="RuleBase" id="RU365048"/>
    </source>
</evidence>
<keyword evidence="3 7" id="KW-0694">RNA-binding</keyword>
<comment type="subunit">
    <text evidence="7">LSm subunits form a heteromer with a doughnut shape.</text>
</comment>
<evidence type="ECO:0000256" key="6">
    <source>
        <dbReference type="ARBA" id="ARBA00023274"/>
    </source>
</evidence>
<dbReference type="AlphaFoldDB" id="Q4UC24"/>
<dbReference type="GO" id="GO:0003729">
    <property type="term" value="F:mRNA binding"/>
    <property type="evidence" value="ECO:0007669"/>
    <property type="project" value="TreeGrafter"/>
</dbReference>
<dbReference type="OrthoDB" id="10263346at2759"/>
<dbReference type="InterPro" id="IPR044642">
    <property type="entry name" value="PTHR15588"/>
</dbReference>
<dbReference type="GeneID" id="3865243"/>
<keyword evidence="6 7" id="KW-0687">Ribonucleoprotein</keyword>
<dbReference type="PANTHER" id="PTHR15588">
    <property type="entry name" value="LSM1"/>
    <property type="match status" value="1"/>
</dbReference>
<dbReference type="OMA" id="CHERIYT"/>
<dbReference type="Proteomes" id="UP000001950">
    <property type="component" value="Chromosome 3"/>
</dbReference>
<evidence type="ECO:0000256" key="3">
    <source>
        <dbReference type="ARBA" id="ARBA00022884"/>
    </source>
</evidence>
<dbReference type="CDD" id="cd01727">
    <property type="entry name" value="LSm8"/>
    <property type="match status" value="1"/>
</dbReference>
<feature type="domain" description="Sm" evidence="9">
    <location>
        <begin position="8"/>
        <end position="79"/>
    </location>
</feature>
<dbReference type="RefSeq" id="XP_955103.1">
    <property type="nucleotide sequence ID" value="XM_950010.1"/>
</dbReference>
<keyword evidence="4 7" id="KW-0508">mRNA splicing</keyword>
<dbReference type="PANTHER" id="PTHR15588:SF9">
    <property type="entry name" value="U6 SNRNA-ASSOCIATED SM-LIKE PROTEIN LSM8"/>
    <property type="match status" value="1"/>
</dbReference>
<accession>Q4UC24</accession>
<evidence type="ECO:0000313" key="10">
    <source>
        <dbReference type="EMBL" id="CAI75627.1"/>
    </source>
</evidence>
<dbReference type="GO" id="GO:0046540">
    <property type="term" value="C:U4/U6 x U5 tri-snRNP complex"/>
    <property type="evidence" value="ECO:0007669"/>
    <property type="project" value="UniProtKB-UniRule"/>
</dbReference>
<name>Q4UC24_THEAN</name>
<gene>
    <name evidence="7" type="primary">LSM8</name>
    <name evidence="10" type="ORF">TA04440</name>
</gene>
<comment type="subcellular location">
    <subcellularLocation>
        <location evidence="1 7">Nucleus</location>
    </subcellularLocation>
</comment>
<keyword evidence="7" id="KW-0507">mRNA processing</keyword>
<evidence type="ECO:0000256" key="2">
    <source>
        <dbReference type="ARBA" id="ARBA00022728"/>
    </source>
</evidence>
<evidence type="ECO:0000256" key="1">
    <source>
        <dbReference type="ARBA" id="ARBA00004123"/>
    </source>
</evidence>
<dbReference type="InterPro" id="IPR001163">
    <property type="entry name" value="Sm_dom_euk/arc"/>
</dbReference>
<feature type="transmembrane region" description="Helical" evidence="8">
    <location>
        <begin position="7"/>
        <end position="25"/>
    </location>
</feature>
<comment type="function">
    <text evidence="7">Plays role in pre-mRNA splicing as component of the U4/U6-U5 tri-snRNP complex that is involved in spliceosome assembly, and as component of the precatalytic spliceosome (spliceosome B complex). The heptameric LSM2-8 complex binds specifically to the 3'-terminal U-tract of U6 snRNA.</text>
</comment>
<organism evidence="10 11">
    <name type="scientific">Theileria annulata</name>
    <dbReference type="NCBI Taxonomy" id="5874"/>
    <lineage>
        <taxon>Eukaryota</taxon>
        <taxon>Sar</taxon>
        <taxon>Alveolata</taxon>
        <taxon>Apicomplexa</taxon>
        <taxon>Aconoidasida</taxon>
        <taxon>Piroplasmida</taxon>
        <taxon>Theileriidae</taxon>
        <taxon>Theileria</taxon>
    </lineage>
</organism>
<dbReference type="GO" id="GO:0071011">
    <property type="term" value="C:precatalytic spliceosome"/>
    <property type="evidence" value="ECO:0007669"/>
    <property type="project" value="TreeGrafter"/>
</dbReference>
<keyword evidence="11" id="KW-1185">Reference proteome</keyword>